<evidence type="ECO:0008006" key="9">
    <source>
        <dbReference type="Google" id="ProtNLM"/>
    </source>
</evidence>
<keyword evidence="2" id="KW-0378">Hydrolase</keyword>
<evidence type="ECO:0000256" key="3">
    <source>
        <dbReference type="ARBA" id="ARBA00022806"/>
    </source>
</evidence>
<dbReference type="PANTHER" id="PTHR18934:SF237">
    <property type="entry name" value="ATP-DEPENDENT DNA_RNA HELICASE DHX36"/>
    <property type="match status" value="1"/>
</dbReference>
<dbReference type="SUPFAM" id="SSF52540">
    <property type="entry name" value="P-loop containing nucleoside triphosphate hydrolases"/>
    <property type="match status" value="1"/>
</dbReference>
<name>A0A1E4TC40_9ASCO</name>
<dbReference type="CDD" id="cd17917">
    <property type="entry name" value="DEXHc_RHA-like"/>
    <property type="match status" value="1"/>
</dbReference>
<gene>
    <name evidence="7" type="ORF">CANCADRAFT_45778</name>
</gene>
<dbReference type="Pfam" id="PF00271">
    <property type="entry name" value="Helicase_C"/>
    <property type="match status" value="1"/>
</dbReference>
<reference evidence="8" key="1">
    <citation type="submission" date="2016-02" db="EMBL/GenBank/DDBJ databases">
        <title>Comparative genomics of biotechnologically important yeasts.</title>
        <authorList>
            <consortium name="DOE Joint Genome Institute"/>
            <person name="Riley R."/>
            <person name="Haridas S."/>
            <person name="Wolfe K.H."/>
            <person name="Lopes M.R."/>
            <person name="Hittinger C.T."/>
            <person name="Goker M."/>
            <person name="Salamov A."/>
            <person name="Wisecaver J."/>
            <person name="Long T.M."/>
            <person name="Aerts A.L."/>
            <person name="Barry K."/>
            <person name="Choi C."/>
            <person name="Clum A."/>
            <person name="Coughlan A.Y."/>
            <person name="Deshpande S."/>
            <person name="Douglass A.P."/>
            <person name="Hanson S.J."/>
            <person name="Klenk H.-P."/>
            <person name="Labutti K."/>
            <person name="Lapidus A."/>
            <person name="Lindquist E."/>
            <person name="Lipzen A."/>
            <person name="Meier-Kolthoff J.P."/>
            <person name="Ohm R.A."/>
            <person name="Otillar R.P."/>
            <person name="Pangilinan J."/>
            <person name="Peng Y."/>
            <person name="Rokas A."/>
            <person name="Rosa C.A."/>
            <person name="Scheuner C."/>
            <person name="Sibirny A.A."/>
            <person name="Slot J.C."/>
            <person name="Stielow J.B."/>
            <person name="Sun H."/>
            <person name="Kurtzman C.P."/>
            <person name="Blackwell M."/>
            <person name="Jeffries T.W."/>
            <person name="Grigoriev I.V."/>
        </authorList>
    </citation>
    <scope>NUCLEOTIDE SEQUENCE [LARGE SCALE GENOMIC DNA]</scope>
    <source>
        <strain evidence="8">NRRL Y-17796</strain>
    </source>
</reference>
<evidence type="ECO:0000259" key="5">
    <source>
        <dbReference type="PROSITE" id="PS51192"/>
    </source>
</evidence>
<proteinExistence type="predicted"/>
<protein>
    <recommendedName>
        <fullName evidence="9">Helicase C-terminal domain-containing protein</fullName>
    </recommendedName>
</protein>
<dbReference type="GO" id="GO:0004386">
    <property type="term" value="F:helicase activity"/>
    <property type="evidence" value="ECO:0007669"/>
    <property type="project" value="UniProtKB-KW"/>
</dbReference>
<keyword evidence="1" id="KW-0547">Nucleotide-binding</keyword>
<keyword evidence="8" id="KW-1185">Reference proteome</keyword>
<feature type="domain" description="Helicase ATP-binding" evidence="5">
    <location>
        <begin position="510"/>
        <end position="703"/>
    </location>
</feature>
<evidence type="ECO:0000313" key="7">
    <source>
        <dbReference type="EMBL" id="ODV89336.1"/>
    </source>
</evidence>
<dbReference type="InterPro" id="IPR014001">
    <property type="entry name" value="Helicase_ATP-bd"/>
</dbReference>
<dbReference type="SMART" id="SM00487">
    <property type="entry name" value="DEXDc"/>
    <property type="match status" value="1"/>
</dbReference>
<evidence type="ECO:0000256" key="1">
    <source>
        <dbReference type="ARBA" id="ARBA00022741"/>
    </source>
</evidence>
<dbReference type="OrthoDB" id="5600252at2759"/>
<evidence type="ECO:0000313" key="8">
    <source>
        <dbReference type="Proteomes" id="UP000095023"/>
    </source>
</evidence>
<dbReference type="InterPro" id="IPR027417">
    <property type="entry name" value="P-loop_NTPase"/>
</dbReference>
<sequence>MLRRRQLVCRLYATLSHKPRLKSSASNVTKASPFIEFKKSTLASYNAGLPSLHSHFRSDSLSFDVPLPPLPSYAAFTLRLYYEALNHMKSTYKYQPGKFAYHYTVPGPEHLIDYLKSTCGFRPSTSIGYDSASASYIARISCPIDHARTTSPIVVVSSDPSPHVAVLLATAKLLLTLRKLGRRYGVATLLPGGIGNDYHPAALAPFYIEHHQVWRLKCYALVYSLEAAISRSAAVLPDGCTKVTLDLSFSDAEISLSACAVSENGMQAEIAAWFALYRRLGELYRRGAAEIRSARKTNTNSAFTDASPLALFEYLQYCAKVLPHLTFSAEEKPTENETEDPLQRYIEVTVGDEQLDSFVRFPDEVNNTMLANLIIANYLSTNYPQTWHDFKESAFANGHPAFPAPHITTDFAFSGSSSRLEVRHVTKDSAMSERFPGGKKKAKPFPQPLFVAPPADTYVPYVLRFSEFNSRSRNHHLYNALRTYQPPSDAGLNASWSSTDSNDSAVKKMFSCVHSGLVSIIEGPPGSGKTTQVPLIILKEWADEFLGAHCNIICAAPRRNAVTAAYSRLKYYFSLYEDKPPVGYFMHWDQNLAKDSGSINYMTYGILRNLLAFAVKELERGAQDPLSQISHIILDDFYSRSLEQDTVLTLAQRYISLRFKSSLELSKHTRFDPKLLRVIIMGANVDNQMIKYECRAFGKIGEFTIKKPMFKVSKFFLEDYINDLGKSDIGGLMKSCRQGLMELENHEIFSGHTLSRKKEPEFQHSSDPVAFMCSNRAYKALQNLAASLILHIIRTTSKGSILVFLPGIRDINTVYSAARSAINSSETEISSNIKFHLLHSRYGIDPSIFLEDRGSRHVYLSTDIAESSITIPDLEYVIDSGLRNAPRHFNESHINQNVLEWVSKSSIEQRAGRVGRVKPGKYYALFFGHRYTKLPERPVPESVVGDVSSLWFTAKRLTDSFDISTAFMRRLPNPPSYKAIEESRKFLERRGLIAKSKSNTDMLTLSGQMCSVLSLDSWSASLISHGLILKCLDPMLVLIAANGGKKLFNDDGAEISKGMYFSRRLKALNSFSAQSDSDFYAIINAFNHWRRVYRLEGPTFAREFSLRHGINDNEMLRIYDESRKIHETLVNRLCIPKSSSGLPREMFKLYRSQDPKLGGYFLNANSSKPGLLKNIFLAAMYPNVAVADDDGTFTTSWMTGITISESSILGNGLHSPLSNSIDSRGFQKGNLVTYNRCSQFGRDSYVIYDVSLASPAALGLFAADVQREENELKIDNWLTLRMPERQAESIMRLRYLWAMAKDIRLKKFLKIYVKESHDEASIPFCDSIAHILAQENPIRRDFIFRNKI</sequence>
<dbReference type="InterPro" id="IPR001650">
    <property type="entry name" value="Helicase_C-like"/>
</dbReference>
<accession>A0A1E4TC40</accession>
<dbReference type="GO" id="GO:0005524">
    <property type="term" value="F:ATP binding"/>
    <property type="evidence" value="ECO:0007669"/>
    <property type="project" value="UniProtKB-KW"/>
</dbReference>
<dbReference type="EMBL" id="KV453843">
    <property type="protein sequence ID" value="ODV89336.1"/>
    <property type="molecule type" value="Genomic_DNA"/>
</dbReference>
<dbReference type="PANTHER" id="PTHR18934">
    <property type="entry name" value="ATP-DEPENDENT RNA HELICASE"/>
    <property type="match status" value="1"/>
</dbReference>
<dbReference type="GO" id="GO:0016787">
    <property type="term" value="F:hydrolase activity"/>
    <property type="evidence" value="ECO:0007669"/>
    <property type="project" value="UniProtKB-KW"/>
</dbReference>
<organism evidence="7 8">
    <name type="scientific">Tortispora caseinolytica NRRL Y-17796</name>
    <dbReference type="NCBI Taxonomy" id="767744"/>
    <lineage>
        <taxon>Eukaryota</taxon>
        <taxon>Fungi</taxon>
        <taxon>Dikarya</taxon>
        <taxon>Ascomycota</taxon>
        <taxon>Saccharomycotina</taxon>
        <taxon>Trigonopsidomycetes</taxon>
        <taxon>Trigonopsidales</taxon>
        <taxon>Trigonopsidaceae</taxon>
        <taxon>Tortispora</taxon>
    </lineage>
</organism>
<dbReference type="Gene3D" id="3.40.50.300">
    <property type="entry name" value="P-loop containing nucleotide triphosphate hydrolases"/>
    <property type="match status" value="2"/>
</dbReference>
<dbReference type="CDD" id="cd18791">
    <property type="entry name" value="SF2_C_RHA"/>
    <property type="match status" value="1"/>
</dbReference>
<evidence type="ECO:0000256" key="4">
    <source>
        <dbReference type="ARBA" id="ARBA00022840"/>
    </source>
</evidence>
<dbReference type="SMART" id="SM00490">
    <property type="entry name" value="HELICc"/>
    <property type="match status" value="1"/>
</dbReference>
<keyword evidence="4" id="KW-0067">ATP-binding</keyword>
<evidence type="ECO:0000256" key="2">
    <source>
        <dbReference type="ARBA" id="ARBA00022801"/>
    </source>
</evidence>
<evidence type="ECO:0000259" key="6">
    <source>
        <dbReference type="PROSITE" id="PS51194"/>
    </source>
</evidence>
<dbReference type="PROSITE" id="PS51192">
    <property type="entry name" value="HELICASE_ATP_BIND_1"/>
    <property type="match status" value="1"/>
</dbReference>
<dbReference type="GO" id="GO:0003723">
    <property type="term" value="F:RNA binding"/>
    <property type="evidence" value="ECO:0007669"/>
    <property type="project" value="TreeGrafter"/>
</dbReference>
<keyword evidence="3" id="KW-0347">Helicase</keyword>
<dbReference type="GO" id="GO:0005634">
    <property type="term" value="C:nucleus"/>
    <property type="evidence" value="ECO:0007669"/>
    <property type="project" value="TreeGrafter"/>
</dbReference>
<dbReference type="Proteomes" id="UP000095023">
    <property type="component" value="Unassembled WGS sequence"/>
</dbReference>
<dbReference type="PROSITE" id="PS51194">
    <property type="entry name" value="HELICASE_CTER"/>
    <property type="match status" value="1"/>
</dbReference>
<feature type="domain" description="Helicase C-terminal" evidence="6">
    <location>
        <begin position="788"/>
        <end position="958"/>
    </location>
</feature>